<gene>
    <name evidence="2" type="ORF">PV517_16070</name>
</gene>
<sequence>MGGVADLGSVQRALGVLQPLLLDHPAPAAAPRTDHTTADHTTTEPASTPAPAPAPADDDIDTGPSGGAGTGTDDTGTAAQGQKSYGRLTEQIMEYFAGVGDAEVRARDVAAALGRDTDSGSINGVRSTLDRLVGTARVRRAGRGLYRAGRP</sequence>
<evidence type="ECO:0000313" key="2">
    <source>
        <dbReference type="EMBL" id="MDX2910217.1"/>
    </source>
</evidence>
<name>A0ABU4L3G9_9ACTN</name>
<accession>A0ABU4L3G9</accession>
<evidence type="ECO:0000313" key="3">
    <source>
        <dbReference type="Proteomes" id="UP001271723"/>
    </source>
</evidence>
<comment type="caution">
    <text evidence="2">The sequence shown here is derived from an EMBL/GenBank/DDBJ whole genome shotgun (WGS) entry which is preliminary data.</text>
</comment>
<organism evidence="2 3">
    <name type="scientific">Streptomyces griseiscabiei</name>
    <dbReference type="NCBI Taxonomy" id="2993540"/>
    <lineage>
        <taxon>Bacteria</taxon>
        <taxon>Bacillati</taxon>
        <taxon>Actinomycetota</taxon>
        <taxon>Actinomycetes</taxon>
        <taxon>Kitasatosporales</taxon>
        <taxon>Streptomycetaceae</taxon>
        <taxon>Streptomyces</taxon>
    </lineage>
</organism>
<proteinExistence type="predicted"/>
<evidence type="ECO:0000256" key="1">
    <source>
        <dbReference type="SAM" id="MobiDB-lite"/>
    </source>
</evidence>
<dbReference type="Proteomes" id="UP001271723">
    <property type="component" value="Unassembled WGS sequence"/>
</dbReference>
<dbReference type="EMBL" id="JARAVY010000005">
    <property type="protein sequence ID" value="MDX2910217.1"/>
    <property type="molecule type" value="Genomic_DNA"/>
</dbReference>
<keyword evidence="3" id="KW-1185">Reference proteome</keyword>
<feature type="compositionally biased region" description="Low complexity" evidence="1">
    <location>
        <begin position="71"/>
        <end position="81"/>
    </location>
</feature>
<reference evidence="2 3" key="1">
    <citation type="journal article" date="2023" name="Microb. Genom.">
        <title>Mesoterricola silvestris gen. nov., sp. nov., Mesoterricola sediminis sp. nov., Geothrix oryzae sp. nov., Geothrix edaphica sp. nov., Geothrix rubra sp. nov., and Geothrix limicola sp. nov., six novel members of Acidobacteriota isolated from soils.</title>
        <authorList>
            <person name="Weisberg A.J."/>
            <person name="Pearce E."/>
            <person name="Kramer C.G."/>
            <person name="Chang J.H."/>
            <person name="Clarke C.R."/>
        </authorList>
    </citation>
    <scope>NUCLEOTIDE SEQUENCE [LARGE SCALE GENOMIC DNA]</scope>
    <source>
        <strain evidence="2 3">NRRL_B-2795</strain>
    </source>
</reference>
<feature type="compositionally biased region" description="Basic and acidic residues" evidence="1">
    <location>
        <begin position="32"/>
        <end position="42"/>
    </location>
</feature>
<protein>
    <submittedName>
        <fullName evidence="2">Uncharacterized protein</fullName>
    </submittedName>
</protein>
<feature type="region of interest" description="Disordered" evidence="1">
    <location>
        <begin position="25"/>
        <end position="85"/>
    </location>
</feature>